<dbReference type="FunFam" id="3.30.160.60:FF:000478">
    <property type="entry name" value="Zinc finger protein 133"/>
    <property type="match status" value="1"/>
</dbReference>
<organism evidence="15 16">
    <name type="scientific">Gambusia affinis</name>
    <name type="common">Western mosquitofish</name>
    <name type="synonym">Heterandria affinis</name>
    <dbReference type="NCBI Taxonomy" id="33528"/>
    <lineage>
        <taxon>Eukaryota</taxon>
        <taxon>Metazoa</taxon>
        <taxon>Chordata</taxon>
        <taxon>Craniata</taxon>
        <taxon>Vertebrata</taxon>
        <taxon>Euteleostomi</taxon>
        <taxon>Actinopterygii</taxon>
        <taxon>Neopterygii</taxon>
        <taxon>Teleostei</taxon>
        <taxon>Neoteleostei</taxon>
        <taxon>Acanthomorphata</taxon>
        <taxon>Ovalentaria</taxon>
        <taxon>Atherinomorphae</taxon>
        <taxon>Cyprinodontiformes</taxon>
        <taxon>Poeciliidae</taxon>
        <taxon>Poeciliinae</taxon>
        <taxon>Gambusia</taxon>
    </lineage>
</organism>
<comment type="subcellular location">
    <subcellularLocation>
        <location evidence="2">Nucleus</location>
    </subcellularLocation>
</comment>
<dbReference type="FunFam" id="3.30.160.60:FF:000097">
    <property type="entry name" value="Zinc finger protein"/>
    <property type="match status" value="2"/>
</dbReference>
<reference evidence="15 16" key="1">
    <citation type="journal article" date="2018" name="G3 (Bethesda)">
        <title>A High-Quality Reference Genome for the Invasive Mosquitofish Gambusia affinis Using a Chicago Library.</title>
        <authorList>
            <person name="Hoffberg S.L."/>
            <person name="Troendle N.J."/>
            <person name="Glenn T.C."/>
            <person name="Mahmud O."/>
            <person name="Louha S."/>
            <person name="Chalopin D."/>
            <person name="Bennetzen J.L."/>
            <person name="Mauricio R."/>
        </authorList>
    </citation>
    <scope>NUCLEOTIDE SEQUENCE [LARGE SCALE GENOMIC DNA]</scope>
    <source>
        <strain evidence="15">NE01/NJP1002.9</strain>
        <tissue evidence="15">Muscle</tissue>
    </source>
</reference>
<feature type="compositionally biased region" description="Basic and acidic residues" evidence="13">
    <location>
        <begin position="106"/>
        <end position="116"/>
    </location>
</feature>
<dbReference type="FunFam" id="3.30.160.60:FF:000634">
    <property type="entry name" value="Zinc finger X-chromosomal protein"/>
    <property type="match status" value="1"/>
</dbReference>
<evidence type="ECO:0000256" key="10">
    <source>
        <dbReference type="ARBA" id="ARBA00023163"/>
    </source>
</evidence>
<dbReference type="FunFam" id="3.30.160.60:FF:001840">
    <property type="entry name" value="Paternally-expressed gene 3 protein"/>
    <property type="match status" value="1"/>
</dbReference>
<sequence>MVKEETPEDHRSVAELHDPKPQQIKEEEEEICIVLGTEQFNAKEETDVTPIKSEDDKESILLSQLYQDQIKSRELSEKVEDCEDDFISVVIKDDEEDGDVNYSVSEVERLSDSGEKTEDEDSDWKERRAPESDGNINNPCSSSEFTEESVHCWSAQGDMTHSEMGSSSSLHNECFTEKKNVDPGRKVQTGMKFSCEDCGKTLSGKYTLNTHKTIHTGQKAFCCDVCGRRFGDKSGLKRHKIIHTGDKPFCCDICGQRFGYKSSINTHMITHTGQKPFSCDICGQRFSQKGSLNTHVSSHAGQKHFCCDLCGQRFNRKSSLNTHMRTHTGQKPFCCDICGQRFSQKSTLTTHARIHTGQKPFCCDVCGRKFGDKSSLNRHKIIHTGQQPFCCVICGRRFDVKQILMVKEEAPEDHRSVAELHDPNAHQIKEEQEEICISLGREQLNKKEEIDVIRFTVSTTPTKSEDEKQSILLSQNLYHDQINGRDLSEENDEGESIKIEEIEPSPQSSETEDSENDEEDDDVNHVSERKHLSDSGLRTNGKSNAWKSNGDILNKSFSSFEFDVHSYSLQTDGTHSQIGSSSSVDNSKCFTEEKNADSQSKVQTEGKFSCEDCGKTFARKNTLNRHKRTHTGQKPFCCDVCGQRFNLKQTLNIHMRIHTGQKPFCCDLCGQSFSHKSTLIRHRRVHTGEKPFCCDFCGQRFTDKGSLNTHRRIHTGQKPYCCDLCGQRFRQKLHVNIHMTVHTGQKPYCCDICGKRLGHKLLILIGVQLFVEDEPMSR</sequence>
<keyword evidence="4" id="KW-0479">Metal-binding</keyword>
<feature type="region of interest" description="Disordered" evidence="13">
    <location>
        <begin position="98"/>
        <end position="142"/>
    </location>
</feature>
<evidence type="ECO:0000256" key="5">
    <source>
        <dbReference type="ARBA" id="ARBA00022737"/>
    </source>
</evidence>
<dbReference type="Gene3D" id="3.30.160.60">
    <property type="entry name" value="Classic Zinc Finger"/>
    <property type="match status" value="13"/>
</dbReference>
<evidence type="ECO:0000256" key="13">
    <source>
        <dbReference type="SAM" id="MobiDB-lite"/>
    </source>
</evidence>
<dbReference type="InterPro" id="IPR036236">
    <property type="entry name" value="Znf_C2H2_sf"/>
</dbReference>
<evidence type="ECO:0000256" key="9">
    <source>
        <dbReference type="ARBA" id="ARBA00023125"/>
    </source>
</evidence>
<feature type="domain" description="C2H2-type" evidence="14">
    <location>
        <begin position="277"/>
        <end position="304"/>
    </location>
</feature>
<dbReference type="GO" id="GO:0005667">
    <property type="term" value="C:transcription regulator complex"/>
    <property type="evidence" value="ECO:0007669"/>
    <property type="project" value="TreeGrafter"/>
</dbReference>
<evidence type="ECO:0000256" key="6">
    <source>
        <dbReference type="ARBA" id="ARBA00022771"/>
    </source>
</evidence>
<comment type="caution">
    <text evidence="15">The sequence shown here is derived from an EMBL/GenBank/DDBJ whole genome shotgun (WGS) entry which is preliminary data.</text>
</comment>
<dbReference type="Proteomes" id="UP000250572">
    <property type="component" value="Unassembled WGS sequence"/>
</dbReference>
<evidence type="ECO:0000313" key="16">
    <source>
        <dbReference type="Proteomes" id="UP000250572"/>
    </source>
</evidence>
<keyword evidence="10" id="KW-0804">Transcription</keyword>
<comment type="function">
    <text evidence="1">May be involved in transcriptional regulation.</text>
</comment>
<evidence type="ECO:0000256" key="7">
    <source>
        <dbReference type="ARBA" id="ARBA00022833"/>
    </source>
</evidence>
<dbReference type="SMART" id="SM00355">
    <property type="entry name" value="ZnF_C2H2"/>
    <property type="match status" value="12"/>
</dbReference>
<feature type="region of interest" description="Disordered" evidence="13">
    <location>
        <begin position="486"/>
        <end position="545"/>
    </location>
</feature>
<dbReference type="SMART" id="SM00746">
    <property type="entry name" value="TRASH"/>
    <property type="match status" value="5"/>
</dbReference>
<feature type="compositionally biased region" description="Polar residues" evidence="13">
    <location>
        <begin position="536"/>
        <end position="545"/>
    </location>
</feature>
<dbReference type="GO" id="GO:0008270">
    <property type="term" value="F:zinc ion binding"/>
    <property type="evidence" value="ECO:0007669"/>
    <property type="project" value="UniProtKB-KW"/>
</dbReference>
<feature type="domain" description="C2H2-type" evidence="14">
    <location>
        <begin position="636"/>
        <end position="663"/>
    </location>
</feature>
<evidence type="ECO:0000256" key="8">
    <source>
        <dbReference type="ARBA" id="ARBA00023015"/>
    </source>
</evidence>
<dbReference type="PROSITE" id="PS50157">
    <property type="entry name" value="ZINC_FINGER_C2H2_2"/>
    <property type="match status" value="12"/>
</dbReference>
<feature type="region of interest" description="Disordered" evidence="13">
    <location>
        <begin position="1"/>
        <end position="25"/>
    </location>
</feature>
<dbReference type="EMBL" id="NHOQ01002459">
    <property type="protein sequence ID" value="PWA16868.1"/>
    <property type="molecule type" value="Genomic_DNA"/>
</dbReference>
<feature type="domain" description="C2H2-type" evidence="14">
    <location>
        <begin position="333"/>
        <end position="360"/>
    </location>
</feature>
<keyword evidence="5" id="KW-0677">Repeat</keyword>
<dbReference type="PANTHER" id="PTHR14003:SF23">
    <property type="entry name" value="ZINC FINGER PROTEIN 143"/>
    <property type="match status" value="1"/>
</dbReference>
<keyword evidence="16" id="KW-1185">Reference proteome</keyword>
<dbReference type="GO" id="GO:0000978">
    <property type="term" value="F:RNA polymerase II cis-regulatory region sequence-specific DNA binding"/>
    <property type="evidence" value="ECO:0007669"/>
    <property type="project" value="TreeGrafter"/>
</dbReference>
<feature type="domain" description="C2H2-type" evidence="14">
    <location>
        <begin position="361"/>
        <end position="388"/>
    </location>
</feature>
<evidence type="ECO:0000256" key="12">
    <source>
        <dbReference type="PROSITE-ProRule" id="PRU00042"/>
    </source>
</evidence>
<comment type="similarity">
    <text evidence="3">Belongs to the krueppel C2H2-type zinc-finger protein family.</text>
</comment>
<dbReference type="PROSITE" id="PS00028">
    <property type="entry name" value="ZINC_FINGER_C2H2_1"/>
    <property type="match status" value="12"/>
</dbReference>
<feature type="domain" description="C2H2-type" evidence="14">
    <location>
        <begin position="221"/>
        <end position="248"/>
    </location>
</feature>
<dbReference type="Pfam" id="PF00096">
    <property type="entry name" value="zf-C2H2"/>
    <property type="match status" value="8"/>
</dbReference>
<dbReference type="Pfam" id="PF13912">
    <property type="entry name" value="zf-C2H2_6"/>
    <property type="match status" value="1"/>
</dbReference>
<keyword evidence="8" id="KW-0805">Transcription regulation</keyword>
<dbReference type="GO" id="GO:0000785">
    <property type="term" value="C:chromatin"/>
    <property type="evidence" value="ECO:0007669"/>
    <property type="project" value="TreeGrafter"/>
</dbReference>
<accession>A0A315V262</accession>
<proteinExistence type="inferred from homology"/>
<feature type="domain" description="C2H2-type" evidence="14">
    <location>
        <begin position="249"/>
        <end position="276"/>
    </location>
</feature>
<dbReference type="GO" id="GO:0031519">
    <property type="term" value="C:PcG protein complex"/>
    <property type="evidence" value="ECO:0007669"/>
    <property type="project" value="TreeGrafter"/>
</dbReference>
<evidence type="ECO:0000256" key="4">
    <source>
        <dbReference type="ARBA" id="ARBA00022723"/>
    </source>
</evidence>
<dbReference type="SUPFAM" id="SSF57667">
    <property type="entry name" value="beta-beta-alpha zinc fingers"/>
    <property type="match status" value="7"/>
</dbReference>
<evidence type="ECO:0000256" key="2">
    <source>
        <dbReference type="ARBA" id="ARBA00004123"/>
    </source>
</evidence>
<dbReference type="FunFam" id="3.30.160.60:FF:002343">
    <property type="entry name" value="Zinc finger protein 33A"/>
    <property type="match status" value="1"/>
</dbReference>
<dbReference type="FunFam" id="3.30.160.60:FF:000303">
    <property type="entry name" value="Zinc finger protein 41"/>
    <property type="match status" value="1"/>
</dbReference>
<evidence type="ECO:0000256" key="11">
    <source>
        <dbReference type="ARBA" id="ARBA00023242"/>
    </source>
</evidence>
<keyword evidence="9" id="KW-0238">DNA-binding</keyword>
<evidence type="ECO:0000313" key="15">
    <source>
        <dbReference type="EMBL" id="PWA16868.1"/>
    </source>
</evidence>
<dbReference type="STRING" id="33528.ENSGAFP00000016728"/>
<name>A0A315V262_GAMAF</name>
<dbReference type="FunFam" id="3.30.160.60:FF:000322">
    <property type="entry name" value="GDNF-inducible zinc finger protein 1"/>
    <property type="match status" value="1"/>
</dbReference>
<dbReference type="GO" id="GO:0000981">
    <property type="term" value="F:DNA-binding transcription factor activity, RNA polymerase II-specific"/>
    <property type="evidence" value="ECO:0007669"/>
    <property type="project" value="TreeGrafter"/>
</dbReference>
<dbReference type="InterPro" id="IPR011017">
    <property type="entry name" value="TRASH_dom"/>
</dbReference>
<dbReference type="AlphaFoldDB" id="A0A315V262"/>
<dbReference type="Pfam" id="PF13894">
    <property type="entry name" value="zf-C2H2_4"/>
    <property type="match status" value="2"/>
</dbReference>
<keyword evidence="11" id="KW-0539">Nucleus</keyword>
<keyword evidence="6 12" id="KW-0863">Zinc-finger</keyword>
<feature type="domain" description="C2H2-type" evidence="14">
    <location>
        <begin position="193"/>
        <end position="220"/>
    </location>
</feature>
<dbReference type="FunFam" id="3.30.160.60:FF:000557">
    <property type="entry name" value="zinc finger and SCAN domain-containing protein 29"/>
    <property type="match status" value="2"/>
</dbReference>
<feature type="compositionally biased region" description="Basic and acidic residues" evidence="13">
    <location>
        <begin position="523"/>
        <end position="533"/>
    </location>
</feature>
<feature type="domain" description="C2H2-type" evidence="14">
    <location>
        <begin position="692"/>
        <end position="719"/>
    </location>
</feature>
<feature type="domain" description="C2H2-type" evidence="14">
    <location>
        <begin position="664"/>
        <end position="691"/>
    </location>
</feature>
<evidence type="ECO:0000256" key="1">
    <source>
        <dbReference type="ARBA" id="ARBA00003767"/>
    </source>
</evidence>
<dbReference type="FunFam" id="3.30.160.60:FF:000508">
    <property type="entry name" value="Myeloid zinc finger 1"/>
    <property type="match status" value="1"/>
</dbReference>
<feature type="compositionally biased region" description="Acidic residues" evidence="13">
    <location>
        <begin position="510"/>
        <end position="522"/>
    </location>
</feature>
<feature type="domain" description="C2H2-type" evidence="14">
    <location>
        <begin position="305"/>
        <end position="332"/>
    </location>
</feature>
<keyword evidence="7" id="KW-0862">Zinc</keyword>
<dbReference type="PANTHER" id="PTHR14003">
    <property type="entry name" value="TRANSCRIPTIONAL REPRESSOR PROTEIN YY"/>
    <property type="match status" value="1"/>
</dbReference>
<dbReference type="GO" id="GO:0042802">
    <property type="term" value="F:identical protein binding"/>
    <property type="evidence" value="ECO:0007669"/>
    <property type="project" value="UniProtKB-ARBA"/>
</dbReference>
<evidence type="ECO:0000259" key="14">
    <source>
        <dbReference type="PROSITE" id="PS50157"/>
    </source>
</evidence>
<feature type="domain" description="C2H2-type" evidence="14">
    <location>
        <begin position="720"/>
        <end position="747"/>
    </location>
</feature>
<feature type="domain" description="C2H2-type" evidence="14">
    <location>
        <begin position="608"/>
        <end position="635"/>
    </location>
</feature>
<evidence type="ECO:0000256" key="3">
    <source>
        <dbReference type="ARBA" id="ARBA00006991"/>
    </source>
</evidence>
<gene>
    <name evidence="15" type="ORF">CCH79_00012718</name>
</gene>
<dbReference type="InterPro" id="IPR013087">
    <property type="entry name" value="Znf_C2H2_type"/>
</dbReference>
<feature type="non-terminal residue" evidence="15">
    <location>
        <position position="778"/>
    </location>
</feature>
<protein>
    <recommendedName>
        <fullName evidence="14">C2H2-type domain-containing protein</fullName>
    </recommendedName>
</protein>